<name>A0A8H7A8N8_9EURO</name>
<feature type="compositionally biased region" description="Polar residues" evidence="1">
    <location>
        <begin position="10"/>
        <end position="24"/>
    </location>
</feature>
<accession>A0A8H7A8N8</accession>
<dbReference type="AlphaFoldDB" id="A0A8H7A8N8"/>
<evidence type="ECO:0000256" key="1">
    <source>
        <dbReference type="SAM" id="MobiDB-lite"/>
    </source>
</evidence>
<sequence>MSLHPAPSIGLNSTPQQETLTTHSAALRKDGPPRALRFDGERARIRITAYCETVAKLTRQPSDTLLGIENRSR</sequence>
<protein>
    <submittedName>
        <fullName evidence="2">Uncharacterized protein</fullName>
    </submittedName>
</protein>
<reference evidence="2" key="1">
    <citation type="submission" date="2020-02" db="EMBL/GenBank/DDBJ databases">
        <authorList>
            <person name="Palmer J.M."/>
        </authorList>
    </citation>
    <scope>NUCLEOTIDE SEQUENCE</scope>
    <source>
        <strain evidence="2">EPUS1.4</strain>
        <tissue evidence="2">Thallus</tissue>
    </source>
</reference>
<comment type="caution">
    <text evidence="2">The sequence shown here is derived from an EMBL/GenBank/DDBJ whole genome shotgun (WGS) entry which is preliminary data.</text>
</comment>
<dbReference type="Proteomes" id="UP000606974">
    <property type="component" value="Unassembled WGS sequence"/>
</dbReference>
<feature type="region of interest" description="Disordered" evidence="1">
    <location>
        <begin position="1"/>
        <end position="35"/>
    </location>
</feature>
<evidence type="ECO:0000313" key="3">
    <source>
        <dbReference type="Proteomes" id="UP000606974"/>
    </source>
</evidence>
<gene>
    <name evidence="2" type="ORF">GJ744_002607</name>
</gene>
<dbReference type="EMBL" id="JAACFV010000146">
    <property type="protein sequence ID" value="KAF7504188.1"/>
    <property type="molecule type" value="Genomic_DNA"/>
</dbReference>
<evidence type="ECO:0000313" key="2">
    <source>
        <dbReference type="EMBL" id="KAF7504188.1"/>
    </source>
</evidence>
<proteinExistence type="predicted"/>
<organism evidence="2 3">
    <name type="scientific">Endocarpon pusillum</name>
    <dbReference type="NCBI Taxonomy" id="364733"/>
    <lineage>
        <taxon>Eukaryota</taxon>
        <taxon>Fungi</taxon>
        <taxon>Dikarya</taxon>
        <taxon>Ascomycota</taxon>
        <taxon>Pezizomycotina</taxon>
        <taxon>Eurotiomycetes</taxon>
        <taxon>Chaetothyriomycetidae</taxon>
        <taxon>Verrucariales</taxon>
        <taxon>Verrucariaceae</taxon>
        <taxon>Endocarpon</taxon>
    </lineage>
</organism>
<keyword evidence="3" id="KW-1185">Reference proteome</keyword>